<dbReference type="RefSeq" id="WP_024126489.1">
    <property type="nucleotide sequence ID" value="NC_023283.1"/>
</dbReference>
<organism evidence="2">
    <name type="scientific">Streptomyces sp. FR1</name>
    <dbReference type="NCBI Taxonomy" id="349971"/>
    <lineage>
        <taxon>Bacteria</taxon>
        <taxon>Bacillati</taxon>
        <taxon>Actinomycetota</taxon>
        <taxon>Actinomycetes</taxon>
        <taxon>Kitasatosporales</taxon>
        <taxon>Streptomycetaceae</taxon>
        <taxon>Streptomyces</taxon>
    </lineage>
</organism>
<dbReference type="EMBL" id="KF602048">
    <property type="protein sequence ID" value="AHE39108.1"/>
    <property type="molecule type" value="Genomic_DNA"/>
</dbReference>
<name>V9Z4Q2_9ACTN</name>
<protein>
    <submittedName>
        <fullName evidence="2">Serine/arginine repetitive matrix protein 2</fullName>
    </submittedName>
</protein>
<geneLocation type="plasmid" evidence="2">
    <name>pFRL3</name>
</geneLocation>
<keyword evidence="2" id="KW-0614">Plasmid</keyword>
<gene>
    <name evidence="2" type="ORF">pFRL3_331</name>
</gene>
<evidence type="ECO:0000313" key="2">
    <source>
        <dbReference type="EMBL" id="AHE39108.1"/>
    </source>
</evidence>
<evidence type="ECO:0000256" key="1">
    <source>
        <dbReference type="SAM" id="MobiDB-lite"/>
    </source>
</evidence>
<accession>V9Z4Q2</accession>
<feature type="compositionally biased region" description="Basic residues" evidence="1">
    <location>
        <begin position="27"/>
        <end position="37"/>
    </location>
</feature>
<reference evidence="2" key="1">
    <citation type="submission" date="2013-09" db="EMBL/GenBank/DDBJ databases">
        <title>Complete nucleotide sequence of Streptomyces linear plasmid pFRL3.</title>
        <authorList>
            <person name="Chen Z."/>
            <person name="Fang P."/>
            <person name="Qin Z."/>
        </authorList>
    </citation>
    <scope>NUCLEOTIDE SEQUENCE</scope>
    <source>
        <plasmid evidence="2">pFRL3</plasmid>
    </source>
</reference>
<sequence length="198" mass="21581">MTVPQYQALMQRRRGTQAVQQAAAAVPRKKPARRKAPVHPGPPSLPEPPAIAPLLAGLSGVGYVETLLMPYSEELLTSNQRLHHMAHHRLRKQLRADAASLAMAKRLPHLQRAAIFYVLHPRPIARKRDPGNWAPTAKAYVDGLVSEGGLLPDDNHEHLLGPNPVMGPPVTTGFARMSLVIVELTEPVTSQNPQSVAT</sequence>
<feature type="region of interest" description="Disordered" evidence="1">
    <location>
        <begin position="24"/>
        <end position="47"/>
    </location>
</feature>
<dbReference type="AlphaFoldDB" id="V9Z4Q2"/>
<proteinExistence type="predicted"/>